<protein>
    <recommendedName>
        <fullName evidence="4">DUF4412 domain-containing protein</fullName>
    </recommendedName>
</protein>
<name>A0A2T4DQC0_9BACT</name>
<dbReference type="AlphaFoldDB" id="A0A2T4DQC0"/>
<keyword evidence="1" id="KW-0732">Signal</keyword>
<comment type="caution">
    <text evidence="2">The sequence shown here is derived from an EMBL/GenBank/DDBJ whole genome shotgun (WGS) entry which is preliminary data.</text>
</comment>
<reference evidence="2 3" key="1">
    <citation type="submission" date="2018-03" db="EMBL/GenBank/DDBJ databases">
        <title>Cross-interface Injection: A General Nanoliter Liquid Handling Method Applied to Single Cells Genome Amplification Automated Nanoliter Liquid Handling Applied to Single Cell Multiple Displacement Amplification.</title>
        <authorList>
            <person name="Yun J."/>
            <person name="Xu P."/>
            <person name="Xu J."/>
            <person name="Dai X."/>
            <person name="Wang Y."/>
            <person name="Zheng X."/>
            <person name="Cao C."/>
            <person name="Yi Q."/>
            <person name="Zhu Y."/>
            <person name="Wang L."/>
            <person name="Dong Z."/>
            <person name="Huang Y."/>
            <person name="Huang L."/>
            <person name="Du W."/>
        </authorList>
    </citation>
    <scope>NUCLEOTIDE SEQUENCE [LARGE SCALE GENOMIC DNA]</scope>
    <source>
        <strain evidence="2 3">Z-D1-2</strain>
    </source>
</reference>
<sequence>MMKRLILIAALLFSGLLAVSQTKDEVVQSVRDRYYRITGGKVDLKTYSVTPYNVSEENGNVVIIKEEVSDGRFEYYFDANKKLPYFIYFASKNNKVNPDLRGYYNDEGEMVWFKENNEEPEISFYQIPHKDLYLRAMNAYHTVENRDLPANPQSKAIDEYIISVSAMQKTTDTIAYVSESDEGYYEEWDLAFRNKENEKVMTQSGAGGEHGSNETTVYFRDAQKVCEITKSTGWMGSYADIEILISYFKEGKLFREEKYKSYGESIMDPKSPFGFNRDGVVPEVRVY</sequence>
<evidence type="ECO:0000313" key="3">
    <source>
        <dbReference type="Proteomes" id="UP000240608"/>
    </source>
</evidence>
<feature type="signal peptide" evidence="1">
    <location>
        <begin position="1"/>
        <end position="20"/>
    </location>
</feature>
<feature type="chain" id="PRO_5015468725" description="DUF4412 domain-containing protein" evidence="1">
    <location>
        <begin position="21"/>
        <end position="287"/>
    </location>
</feature>
<evidence type="ECO:0000256" key="1">
    <source>
        <dbReference type="SAM" id="SignalP"/>
    </source>
</evidence>
<evidence type="ECO:0008006" key="4">
    <source>
        <dbReference type="Google" id="ProtNLM"/>
    </source>
</evidence>
<accession>A0A2T4DQC0</accession>
<dbReference type="EMBL" id="PYVU01000071">
    <property type="protein sequence ID" value="PTB96023.1"/>
    <property type="molecule type" value="Genomic_DNA"/>
</dbReference>
<gene>
    <name evidence="2" type="ORF">C9994_09225</name>
</gene>
<dbReference type="Proteomes" id="UP000240608">
    <property type="component" value="Unassembled WGS sequence"/>
</dbReference>
<proteinExistence type="predicted"/>
<organism evidence="2 3">
    <name type="scientific">Marivirga lumbricoides</name>
    <dbReference type="NCBI Taxonomy" id="1046115"/>
    <lineage>
        <taxon>Bacteria</taxon>
        <taxon>Pseudomonadati</taxon>
        <taxon>Bacteroidota</taxon>
        <taxon>Cytophagia</taxon>
        <taxon>Cytophagales</taxon>
        <taxon>Marivirgaceae</taxon>
        <taxon>Marivirga</taxon>
    </lineage>
</organism>
<evidence type="ECO:0000313" key="2">
    <source>
        <dbReference type="EMBL" id="PTB96023.1"/>
    </source>
</evidence>